<feature type="compositionally biased region" description="Low complexity" evidence="1">
    <location>
        <begin position="233"/>
        <end position="247"/>
    </location>
</feature>
<feature type="compositionally biased region" description="Low complexity" evidence="1">
    <location>
        <begin position="149"/>
        <end position="162"/>
    </location>
</feature>
<feature type="region of interest" description="Disordered" evidence="1">
    <location>
        <begin position="139"/>
        <end position="203"/>
    </location>
</feature>
<dbReference type="Proteomes" id="UP000295727">
    <property type="component" value="Chromosome 1"/>
</dbReference>
<gene>
    <name evidence="2" type="ORF">E1956_07290</name>
</gene>
<proteinExistence type="predicted"/>
<dbReference type="OrthoDB" id="9033963at2"/>
<dbReference type="AlphaFoldDB" id="A0A4P7CMP0"/>
<feature type="compositionally biased region" description="Polar residues" evidence="1">
    <location>
        <begin position="261"/>
        <end position="275"/>
    </location>
</feature>
<dbReference type="EMBL" id="CP038148">
    <property type="protein sequence ID" value="QBQ96998.1"/>
    <property type="molecule type" value="Genomic_DNA"/>
</dbReference>
<reference evidence="2 3" key="1">
    <citation type="submission" date="2019-03" db="EMBL/GenBank/DDBJ databases">
        <title>Paraburkholderia sp. 7MH5, isolated from subtropical forest soil.</title>
        <authorList>
            <person name="Gao Z.-H."/>
            <person name="Qiu L.-H."/>
        </authorList>
    </citation>
    <scope>NUCLEOTIDE SEQUENCE [LARGE SCALE GENOMIC DNA]</scope>
    <source>
        <strain evidence="2 3">7MH5</strain>
    </source>
</reference>
<feature type="region of interest" description="Disordered" evidence="1">
    <location>
        <begin position="233"/>
        <end position="299"/>
    </location>
</feature>
<organism evidence="2 3">
    <name type="scientific">Paraburkholderia pallida</name>
    <dbReference type="NCBI Taxonomy" id="2547399"/>
    <lineage>
        <taxon>Bacteria</taxon>
        <taxon>Pseudomonadati</taxon>
        <taxon>Pseudomonadota</taxon>
        <taxon>Betaproteobacteria</taxon>
        <taxon>Burkholderiales</taxon>
        <taxon>Burkholderiaceae</taxon>
        <taxon>Paraburkholderia</taxon>
    </lineage>
</organism>
<feature type="compositionally biased region" description="Low complexity" evidence="1">
    <location>
        <begin position="185"/>
        <end position="203"/>
    </location>
</feature>
<feature type="compositionally biased region" description="Low complexity" evidence="1">
    <location>
        <begin position="87"/>
        <end position="101"/>
    </location>
</feature>
<evidence type="ECO:0000313" key="3">
    <source>
        <dbReference type="Proteomes" id="UP000295727"/>
    </source>
</evidence>
<keyword evidence="3" id="KW-1185">Reference proteome</keyword>
<name>A0A4P7CMP0_9BURK</name>
<evidence type="ECO:0000313" key="2">
    <source>
        <dbReference type="EMBL" id="QBQ96998.1"/>
    </source>
</evidence>
<evidence type="ECO:0000256" key="1">
    <source>
        <dbReference type="SAM" id="MobiDB-lite"/>
    </source>
</evidence>
<accession>A0A4P7CMP0</accession>
<sequence>MRPLTRVPPPFGRDWALMPPHFSLRTELQALYAAFLRTVCLSAEAFRQACRWDLHRRFVPEPPRPAAAPVGGTLDAAQAQQAAADTLQQRPAAGARPARTTARVERTPPSSHKLAATAIAIGGAVLLTWIVASHTQFGDGKDKTVLHTPASPVSSSDASVSARLSDERSQHDLAMSSAAGSNKDTSAATTTRAASAPAAATQPTATTVAAAANATPRQGPASAPIIITPEARPAPTRAAAPATASPSKPAPPVRPDYAGHTQASAPQRATLTPQAALTGDRAAKAAQLAKGRQAAGTRDNTAYKEAGRHPAHDFAAHRSAPLVTTQRTHGMYSEAADYSPLRSSAAPSDDYPSLTTYAGTHTAAPPAGRATVNVDNTEWVNHVSQRRVTEVPDSFAK</sequence>
<protein>
    <submittedName>
        <fullName evidence="2">Uncharacterized protein</fullName>
    </submittedName>
</protein>
<feature type="region of interest" description="Disordered" evidence="1">
    <location>
        <begin position="87"/>
        <end position="111"/>
    </location>
</feature>
<dbReference type="RefSeq" id="WP_134748009.1">
    <property type="nucleotide sequence ID" value="NZ_CP038148.1"/>
</dbReference>
<dbReference type="KEGG" id="ppai:E1956_07290"/>